<sequence length="144" mass="16353">MMDRCSREIYPEKCLASASRDNTIFIVLRLISESTGLRFAAALNFSPAFRACYTVDGNKYVEINSRHQYYMVKMLGHEVSRRVHPSIHHPQYHRWIPIATSSGMAVGALCGLDAVSNPIEKSEVNKALELFAELLADYIALYRR</sequence>
<gene>
    <name evidence="1" type="ORF">ALO55_05716</name>
</gene>
<dbReference type="Proteomes" id="UP000050396">
    <property type="component" value="Unassembled WGS sequence"/>
</dbReference>
<reference evidence="1 2" key="1">
    <citation type="submission" date="2015-09" db="EMBL/GenBank/DDBJ databases">
        <title>Genome announcement of multiple Pseudomonas syringae strains.</title>
        <authorList>
            <person name="Thakur S."/>
            <person name="Wang P.W."/>
            <person name="Gong Y."/>
            <person name="Weir B.S."/>
            <person name="Guttman D.S."/>
        </authorList>
    </citation>
    <scope>NUCLEOTIDE SEQUENCE [LARGE SCALE GENOMIC DNA]</scope>
    <source>
        <strain evidence="1 2">ICMP2740</strain>
    </source>
</reference>
<comment type="caution">
    <text evidence="1">The sequence shown here is derived from an EMBL/GenBank/DDBJ whole genome shotgun (WGS) entry which is preliminary data.</text>
</comment>
<name>A0A0P9XS94_PSESH</name>
<evidence type="ECO:0000313" key="1">
    <source>
        <dbReference type="EMBL" id="KPY20785.1"/>
    </source>
</evidence>
<evidence type="ECO:0008006" key="3">
    <source>
        <dbReference type="Google" id="ProtNLM"/>
    </source>
</evidence>
<organism evidence="1 2">
    <name type="scientific">Pseudomonas savastanoi pv. phaseolicola</name>
    <name type="common">Pseudomonas syringae pv. phaseolicola</name>
    <dbReference type="NCBI Taxonomy" id="319"/>
    <lineage>
        <taxon>Bacteria</taxon>
        <taxon>Pseudomonadati</taxon>
        <taxon>Pseudomonadota</taxon>
        <taxon>Gammaproteobacteria</taxon>
        <taxon>Pseudomonadales</taxon>
        <taxon>Pseudomonadaceae</taxon>
        <taxon>Pseudomonas</taxon>
    </lineage>
</organism>
<accession>A0A0P9XS94</accession>
<dbReference type="EMBL" id="LJQZ01000052">
    <property type="protein sequence ID" value="KPY20785.1"/>
    <property type="molecule type" value="Genomic_DNA"/>
</dbReference>
<dbReference type="AlphaFoldDB" id="A0A0P9XS94"/>
<evidence type="ECO:0000313" key="2">
    <source>
        <dbReference type="Proteomes" id="UP000050396"/>
    </source>
</evidence>
<protein>
    <recommendedName>
        <fullName evidence="3">GAF domain-containing protein</fullName>
    </recommendedName>
</protein>
<proteinExistence type="predicted"/>